<reference evidence="3 4" key="1">
    <citation type="submission" date="2008-03" db="EMBL/GenBank/DDBJ databases">
        <title>Complete sequence of Leptothrix cholodnii SP-6.</title>
        <authorList>
            <consortium name="US DOE Joint Genome Institute"/>
            <person name="Copeland A."/>
            <person name="Lucas S."/>
            <person name="Lapidus A."/>
            <person name="Glavina del Rio T."/>
            <person name="Dalin E."/>
            <person name="Tice H."/>
            <person name="Bruce D."/>
            <person name="Goodwin L."/>
            <person name="Pitluck S."/>
            <person name="Chertkov O."/>
            <person name="Brettin T."/>
            <person name="Detter J.C."/>
            <person name="Han C."/>
            <person name="Kuske C.R."/>
            <person name="Schmutz J."/>
            <person name="Larimer F."/>
            <person name="Land M."/>
            <person name="Hauser L."/>
            <person name="Kyrpides N."/>
            <person name="Lykidis A."/>
            <person name="Emerson D."/>
            <person name="Richardson P."/>
        </authorList>
    </citation>
    <scope>NUCLEOTIDE SEQUENCE [LARGE SCALE GENOMIC DNA]</scope>
    <source>
        <strain evidence="4">ATCC 51168 / LMG 8142 / SP-6</strain>
    </source>
</reference>
<evidence type="ECO:0000256" key="1">
    <source>
        <dbReference type="SAM" id="Coils"/>
    </source>
</evidence>
<dbReference type="OrthoDB" id="8895482at2"/>
<feature type="coiled-coil region" evidence="1">
    <location>
        <begin position="121"/>
        <end position="155"/>
    </location>
</feature>
<name>B1XWV1_LEPCP</name>
<accession>B1XWV1</accession>
<protein>
    <recommendedName>
        <fullName evidence="5">DUF4124 domain-containing protein</fullName>
    </recommendedName>
</protein>
<dbReference type="HOGENOM" id="CLU_094869_1_0_4"/>
<organism evidence="3 4">
    <name type="scientific">Leptothrix cholodnii (strain ATCC 51168 / LMG 8142 / SP-6)</name>
    <name type="common">Leptothrix discophora (strain SP-6)</name>
    <dbReference type="NCBI Taxonomy" id="395495"/>
    <lineage>
        <taxon>Bacteria</taxon>
        <taxon>Pseudomonadati</taxon>
        <taxon>Pseudomonadota</taxon>
        <taxon>Betaproteobacteria</taxon>
        <taxon>Burkholderiales</taxon>
        <taxon>Sphaerotilaceae</taxon>
        <taxon>Leptothrix</taxon>
    </lineage>
</organism>
<dbReference type="EMBL" id="CP001013">
    <property type="protein sequence ID" value="ACB36300.1"/>
    <property type="molecule type" value="Genomic_DNA"/>
</dbReference>
<dbReference type="AlphaFoldDB" id="B1XWV1"/>
<evidence type="ECO:0000313" key="3">
    <source>
        <dbReference type="EMBL" id="ACB36300.1"/>
    </source>
</evidence>
<dbReference type="KEGG" id="lch:Lcho_4048"/>
<evidence type="ECO:0000256" key="2">
    <source>
        <dbReference type="SAM" id="SignalP"/>
    </source>
</evidence>
<dbReference type="Proteomes" id="UP000001693">
    <property type="component" value="Chromosome"/>
</dbReference>
<keyword evidence="2" id="KW-0732">Signal</keyword>
<dbReference type="RefSeq" id="WP_012349043.1">
    <property type="nucleotide sequence ID" value="NC_010524.1"/>
</dbReference>
<sequence precursor="true">MTPLSVRRFWLAGLLAGSATLAGAQVGGIYTCIDGKGRKITSDRPIPECLDRQQDLRNSDGSVRTRVPPSLTAEERAIAEERQRRQMVIDAARKDAVRHDRNLLNRYPDEAAHQRAREAALDPLRQALRIADKRLAELQRERKVLEAETEFYSGRELPRKLKVRFDDNQTSIAAQQGAVANHQTESERINARYDEELARLKRLWAGAMPGSIGPVPGTATVAH</sequence>
<evidence type="ECO:0008006" key="5">
    <source>
        <dbReference type="Google" id="ProtNLM"/>
    </source>
</evidence>
<feature type="chain" id="PRO_5002772827" description="DUF4124 domain-containing protein" evidence="2">
    <location>
        <begin position="25"/>
        <end position="223"/>
    </location>
</feature>
<dbReference type="eggNOG" id="ENOG502ZBU8">
    <property type="taxonomic scope" value="Bacteria"/>
</dbReference>
<keyword evidence="1" id="KW-0175">Coiled coil</keyword>
<gene>
    <name evidence="3" type="ordered locus">Lcho_4048</name>
</gene>
<dbReference type="STRING" id="395495.Lcho_4048"/>
<feature type="signal peptide" evidence="2">
    <location>
        <begin position="1"/>
        <end position="24"/>
    </location>
</feature>
<evidence type="ECO:0000313" key="4">
    <source>
        <dbReference type="Proteomes" id="UP000001693"/>
    </source>
</evidence>
<proteinExistence type="predicted"/>
<keyword evidence="4" id="KW-1185">Reference proteome</keyword>